<accession>A0A9Q0EYR0</accession>
<comment type="caution">
    <text evidence="8">The sequence shown here is derived from an EMBL/GenBank/DDBJ whole genome shotgun (WGS) entry which is preliminary data.</text>
</comment>
<protein>
    <recommendedName>
        <fullName evidence="6">PAT complex subunit Asterix</fullName>
    </recommendedName>
</protein>
<evidence type="ECO:0000313" key="8">
    <source>
        <dbReference type="EMBL" id="KAJ3613998.1"/>
    </source>
</evidence>
<gene>
    <name evidence="8" type="ORF">NHX12_017575</name>
</gene>
<keyword evidence="9" id="KW-1185">Reference proteome</keyword>
<dbReference type="GO" id="GO:0044183">
    <property type="term" value="F:protein folding chaperone"/>
    <property type="evidence" value="ECO:0007669"/>
    <property type="project" value="InterPro"/>
</dbReference>
<keyword evidence="4" id="KW-1133">Transmembrane helix</keyword>
<dbReference type="EMBL" id="JANIIK010000034">
    <property type="protein sequence ID" value="KAJ3613998.1"/>
    <property type="molecule type" value="Genomic_DNA"/>
</dbReference>
<organism evidence="8 9">
    <name type="scientific">Muraenolepis orangiensis</name>
    <name type="common">Patagonian moray cod</name>
    <dbReference type="NCBI Taxonomy" id="630683"/>
    <lineage>
        <taxon>Eukaryota</taxon>
        <taxon>Metazoa</taxon>
        <taxon>Chordata</taxon>
        <taxon>Craniata</taxon>
        <taxon>Vertebrata</taxon>
        <taxon>Euteleostomi</taxon>
        <taxon>Actinopterygii</taxon>
        <taxon>Neopterygii</taxon>
        <taxon>Teleostei</taxon>
        <taxon>Neoteleostei</taxon>
        <taxon>Acanthomorphata</taxon>
        <taxon>Zeiogadaria</taxon>
        <taxon>Gadariae</taxon>
        <taxon>Gadiformes</taxon>
        <taxon>Muraenolepidoidei</taxon>
        <taxon>Muraenolepididae</taxon>
        <taxon>Muraenolepis</taxon>
    </lineage>
</organism>
<evidence type="ECO:0000313" key="9">
    <source>
        <dbReference type="Proteomes" id="UP001148018"/>
    </source>
</evidence>
<comment type="similarity">
    <text evidence="2">Belongs to the Asterix family.</text>
</comment>
<dbReference type="AlphaFoldDB" id="A0A9Q0EYR0"/>
<feature type="compositionally biased region" description="Pro residues" evidence="7">
    <location>
        <begin position="93"/>
        <end position="109"/>
    </location>
</feature>
<dbReference type="Proteomes" id="UP001148018">
    <property type="component" value="Unassembled WGS sequence"/>
</dbReference>
<dbReference type="GO" id="GO:0005789">
    <property type="term" value="C:endoplasmic reticulum membrane"/>
    <property type="evidence" value="ECO:0007669"/>
    <property type="project" value="InterPro"/>
</dbReference>
<dbReference type="InterPro" id="IPR005351">
    <property type="entry name" value="ASTER"/>
</dbReference>
<evidence type="ECO:0000256" key="1">
    <source>
        <dbReference type="ARBA" id="ARBA00004370"/>
    </source>
</evidence>
<feature type="compositionally biased region" description="Basic and acidic residues" evidence="7">
    <location>
        <begin position="79"/>
        <end position="89"/>
    </location>
</feature>
<reference evidence="8" key="1">
    <citation type="submission" date="2022-07" db="EMBL/GenBank/DDBJ databases">
        <title>Chromosome-level genome of Muraenolepis orangiensis.</title>
        <authorList>
            <person name="Kim J."/>
        </authorList>
    </citation>
    <scope>NUCLEOTIDE SEQUENCE</scope>
    <source>
        <strain evidence="8">KU_S4_2022</strain>
        <tissue evidence="8">Muscle</tissue>
    </source>
</reference>
<evidence type="ECO:0000256" key="4">
    <source>
        <dbReference type="ARBA" id="ARBA00022989"/>
    </source>
</evidence>
<dbReference type="PANTHER" id="PTHR13193">
    <property type="entry name" value="CGI-140"/>
    <property type="match status" value="1"/>
</dbReference>
<comment type="subcellular location">
    <subcellularLocation>
        <location evidence="1">Membrane</location>
    </subcellularLocation>
</comment>
<feature type="region of interest" description="Disordered" evidence="7">
    <location>
        <begin position="1"/>
        <end position="33"/>
    </location>
</feature>
<dbReference type="PANTHER" id="PTHR13193:SF0">
    <property type="entry name" value="PAT COMPLEX SUBUNIT ASTERIX"/>
    <property type="match status" value="1"/>
</dbReference>
<proteinExistence type="inferred from homology"/>
<keyword evidence="3" id="KW-0812">Transmembrane</keyword>
<dbReference type="OrthoDB" id="284718at2759"/>
<keyword evidence="5" id="KW-0472">Membrane</keyword>
<sequence>MSSNNMVDPKRQNKILRYKPPSTESNPTLEDPTPDYMNLLGMIFSMCGLMLKIRLVPVSFVPPPRPVRQVLRFPGAPEETTRSSSRESVHGPAGPPSRQPGPNIPPGTL</sequence>
<name>A0A9Q0EYR0_9TELE</name>
<feature type="region of interest" description="Disordered" evidence="7">
    <location>
        <begin position="63"/>
        <end position="109"/>
    </location>
</feature>
<evidence type="ECO:0000256" key="7">
    <source>
        <dbReference type="SAM" id="MobiDB-lite"/>
    </source>
</evidence>
<dbReference type="Pfam" id="PF03669">
    <property type="entry name" value="ASTER"/>
    <property type="match status" value="1"/>
</dbReference>
<evidence type="ECO:0000256" key="5">
    <source>
        <dbReference type="ARBA" id="ARBA00023136"/>
    </source>
</evidence>
<evidence type="ECO:0000256" key="2">
    <source>
        <dbReference type="ARBA" id="ARBA00009066"/>
    </source>
</evidence>
<evidence type="ECO:0000256" key="6">
    <source>
        <dbReference type="ARBA" id="ARBA00024230"/>
    </source>
</evidence>
<dbReference type="GO" id="GO:0045048">
    <property type="term" value="P:protein insertion into ER membrane"/>
    <property type="evidence" value="ECO:0007669"/>
    <property type="project" value="InterPro"/>
</dbReference>
<evidence type="ECO:0000256" key="3">
    <source>
        <dbReference type="ARBA" id="ARBA00022692"/>
    </source>
</evidence>